<evidence type="ECO:0000313" key="3">
    <source>
        <dbReference type="Proteomes" id="UP000198702"/>
    </source>
</evidence>
<proteinExistence type="predicted"/>
<evidence type="ECO:0000259" key="1">
    <source>
        <dbReference type="SMART" id="SM00418"/>
    </source>
</evidence>
<dbReference type="SMART" id="SM00418">
    <property type="entry name" value="HTH_ARSR"/>
    <property type="match status" value="1"/>
</dbReference>
<gene>
    <name evidence="2" type="ORF">SAMN04487751_0958</name>
</gene>
<feature type="domain" description="HTH arsR-type" evidence="1">
    <location>
        <begin position="35"/>
        <end position="125"/>
    </location>
</feature>
<dbReference type="Proteomes" id="UP000198702">
    <property type="component" value="Unassembled WGS sequence"/>
</dbReference>
<dbReference type="AlphaFoldDB" id="A0A7Z7CW87"/>
<evidence type="ECO:0000313" key="2">
    <source>
        <dbReference type="EMBL" id="SFI29772.1"/>
    </source>
</evidence>
<organism evidence="2 3">
    <name type="scientific">Microbacterium saccharophilum</name>
    <dbReference type="NCBI Taxonomy" id="1213358"/>
    <lineage>
        <taxon>Bacteria</taxon>
        <taxon>Bacillati</taxon>
        <taxon>Actinomycetota</taxon>
        <taxon>Actinomycetes</taxon>
        <taxon>Micrococcales</taxon>
        <taxon>Microbacteriaceae</taxon>
        <taxon>Microbacterium</taxon>
    </lineage>
</organism>
<dbReference type="InterPro" id="IPR011991">
    <property type="entry name" value="ArsR-like_HTH"/>
</dbReference>
<accession>A0A7Z7CW87</accession>
<name>A0A7Z7CW87_9MICO</name>
<dbReference type="EMBL" id="FOQZ01000001">
    <property type="protein sequence ID" value="SFI29772.1"/>
    <property type="molecule type" value="Genomic_DNA"/>
</dbReference>
<reference evidence="2 3" key="1">
    <citation type="submission" date="2016-10" db="EMBL/GenBank/DDBJ databases">
        <authorList>
            <person name="Varghese N."/>
            <person name="Submissions S."/>
        </authorList>
    </citation>
    <scope>NUCLEOTIDE SEQUENCE [LARGE SCALE GENOMIC DNA]</scope>
    <source>
        <strain evidence="2 3">UNC380MFSha3.1</strain>
    </source>
</reference>
<dbReference type="Gene3D" id="1.10.10.10">
    <property type="entry name" value="Winged helix-like DNA-binding domain superfamily/Winged helix DNA-binding domain"/>
    <property type="match status" value="1"/>
</dbReference>
<dbReference type="CDD" id="cd00090">
    <property type="entry name" value="HTH_ARSR"/>
    <property type="match status" value="1"/>
</dbReference>
<dbReference type="InterPro" id="IPR036388">
    <property type="entry name" value="WH-like_DNA-bd_sf"/>
</dbReference>
<dbReference type="GO" id="GO:0003700">
    <property type="term" value="F:DNA-binding transcription factor activity"/>
    <property type="evidence" value="ECO:0007669"/>
    <property type="project" value="InterPro"/>
</dbReference>
<sequence length="218" mass="24083">MGMAENETAPDIRAQADALARAEARHNQDRVLDTGALRALAHPLRVRIYDILSQYGPQTASTLAERLGESSGSTSYHLRALAKHDLIREAADRGTARERWWERPVGGVSFTNPDAMATPAGRAATQLVMSEFLRNRNDQLLDFVNRGIAAESEEWQEGTLISTATTRLTPEQSKELTLKIMAVIDEAVDTYRNQTGENVRPVTIRADLFPLPSLGEQS</sequence>
<dbReference type="Pfam" id="PF12840">
    <property type="entry name" value="HTH_20"/>
    <property type="match status" value="1"/>
</dbReference>
<protein>
    <submittedName>
        <fullName evidence="2">Helix-turn-helix domain-containing protein</fullName>
    </submittedName>
</protein>
<dbReference type="InterPro" id="IPR036390">
    <property type="entry name" value="WH_DNA-bd_sf"/>
</dbReference>
<dbReference type="SUPFAM" id="SSF46785">
    <property type="entry name" value="Winged helix' DNA-binding domain"/>
    <property type="match status" value="1"/>
</dbReference>
<comment type="caution">
    <text evidence="2">The sequence shown here is derived from an EMBL/GenBank/DDBJ whole genome shotgun (WGS) entry which is preliminary data.</text>
</comment>
<dbReference type="InterPro" id="IPR001845">
    <property type="entry name" value="HTH_ArsR_DNA-bd_dom"/>
</dbReference>